<evidence type="ECO:0000256" key="2">
    <source>
        <dbReference type="ARBA" id="ARBA00022692"/>
    </source>
</evidence>
<evidence type="ECO:0000256" key="3">
    <source>
        <dbReference type="ARBA" id="ARBA00022989"/>
    </source>
</evidence>
<feature type="signal peptide" evidence="8">
    <location>
        <begin position="1"/>
        <end position="18"/>
    </location>
</feature>
<feature type="region of interest" description="Disordered" evidence="6">
    <location>
        <begin position="1101"/>
        <end position="1122"/>
    </location>
</feature>
<gene>
    <name evidence="10" type="primary">HERC4</name>
    <name evidence="10" type="ORF">SNAT2548_LOCUS3991</name>
</gene>
<feature type="region of interest" description="Disordered" evidence="6">
    <location>
        <begin position="1141"/>
        <end position="1164"/>
    </location>
</feature>
<feature type="chain" id="PRO_5032809692" evidence="8">
    <location>
        <begin position="19"/>
        <end position="1250"/>
    </location>
</feature>
<comment type="caution">
    <text evidence="10">The sequence shown here is derived from an EMBL/GenBank/DDBJ whole genome shotgun (WGS) entry which is preliminary data.</text>
</comment>
<feature type="transmembrane region" description="Helical" evidence="7">
    <location>
        <begin position="936"/>
        <end position="954"/>
    </location>
</feature>
<dbReference type="Proteomes" id="UP000604046">
    <property type="component" value="Unassembled WGS sequence"/>
</dbReference>
<dbReference type="GO" id="GO:0016020">
    <property type="term" value="C:membrane"/>
    <property type="evidence" value="ECO:0007669"/>
    <property type="project" value="UniProtKB-SubCell"/>
</dbReference>
<feature type="transmembrane region" description="Helical" evidence="7">
    <location>
        <begin position="1019"/>
        <end position="1045"/>
    </location>
</feature>
<keyword evidence="8" id="KW-0732">Signal</keyword>
<feature type="region of interest" description="Disordered" evidence="6">
    <location>
        <begin position="1192"/>
        <end position="1250"/>
    </location>
</feature>
<evidence type="ECO:0000256" key="4">
    <source>
        <dbReference type="ARBA" id="ARBA00023136"/>
    </source>
</evidence>
<proteinExistence type="predicted"/>
<sequence length="1250" mass="132226">MVPPRIAVVVILVIGAKSFSTYSCPSGWIESTGGANVGNAVGESYPYNWGECTGTFESNWCVLGEETGRNFCLTETACTGYSTLLCSSTPCPWSHAAYDRVQIGTDSVANNWGSPWMTCFKSCSIVSPCSSGYLLKTSASTIRASTNSECCDASCSIFACSSGYLLKTSASTIRGSTNSECCDASCSIFACSSGYLLKTSASAIRASTNSECCDASCSIFACSSGYLLKTSASTIRASTNSECCDASCSIFACSSGYLLKTSASAIRASTNSECCDASCSIFACSSGYLLKTSASAIRASTNSECCDASCSIFACSSGYLLKTSASAIRASTNSECCDASCSIFACSSGYLLKTSASAIRASTNSECCDASCSIFACSSGYLLKTSASAIRASTNSECCDASCSIFACSSGYLLKTSASTIRASTNSECCDATTTTTTTAAPSALSIFANGQPKLRFDHWISTWRRSDDSADAADLHVNLRYLVSVVVVRVVPWRPWWVRVVVHGTTTAEPHLEEVQRLLDELLLPNATQAELVISTEIGDLTVAALSPEAVNTSGGIASVCAAGANCSTKVKVTADVLAAAAKVSGVEGGSVVLSVMKMAEEIASKFVPIPPDPAEEGVSLASQPLVVELRGEDGKIIELGELSTPIQLQLQVPAAVQGSTVSCAFWDEDASSWSTRGVRTLSTDVESGIGICETDHLSIFAFVLQEFRQSLLCSSVGQLLNTKGLEELARPDFWKHPSTVVLLCFYILCFVALAVGYYQDCKAEPGMEMIYVKNEAANQPQGGSCRCSTCSWLCGQLAQGIKESPRFLANLCSWSRTKARARARLAAVIKKCVASMHARTSGIHAKSIRLIMDAEAKETSRPTDEKMFSMTRGTRTFLSIGRQVERENIKNTAETFFAAYPLRRTTWLFLAVHPWVALARLCAVTTVTRRTSFIIMKLLSAGALSAAFFQTGAVDRDAPKGCEEPSTPLQEWLRSAFTGFLSSLCGNLAILGLMLLQRRGIATLANQKAVDKHKRIWMIRLTVFWALAWLLMFVCIFYILIFLANVGDSFRDKWLRAVTFSLLQAAVLMPGLEAAALGIAVSLAMLCFPGIAHDWRAENPTKDEEACGDTAEGGPTSDAPLMISSPSATAVIPFGVLPSGPNSDAPKMSPSPRPISHDGIPAGPTSDAPLMISSPSATAVIPFGVLPSGPNSDAPKMSPSPRPISHDVIPAGPTSDAPLMISSPRPISRGGIPSGAPLPEMPGQVPTD</sequence>
<accession>A0A812IF42</accession>
<dbReference type="EMBL" id="CAJNDS010000244">
    <property type="protein sequence ID" value="CAE7033324.1"/>
    <property type="molecule type" value="Genomic_DNA"/>
</dbReference>
<organism evidence="10 11">
    <name type="scientific">Symbiodinium natans</name>
    <dbReference type="NCBI Taxonomy" id="878477"/>
    <lineage>
        <taxon>Eukaryota</taxon>
        <taxon>Sar</taxon>
        <taxon>Alveolata</taxon>
        <taxon>Dinophyceae</taxon>
        <taxon>Suessiales</taxon>
        <taxon>Symbiodiniaceae</taxon>
        <taxon>Symbiodinium</taxon>
    </lineage>
</organism>
<feature type="domain" description="GAIN-B" evidence="9">
    <location>
        <begin position="543"/>
        <end position="712"/>
    </location>
</feature>
<reference evidence="10" key="1">
    <citation type="submission" date="2021-02" db="EMBL/GenBank/DDBJ databases">
        <authorList>
            <person name="Dougan E. K."/>
            <person name="Rhodes N."/>
            <person name="Thang M."/>
            <person name="Chan C."/>
        </authorList>
    </citation>
    <scope>NUCLEOTIDE SEQUENCE</scope>
</reference>
<dbReference type="SMART" id="SM00303">
    <property type="entry name" value="GPS"/>
    <property type="match status" value="1"/>
</dbReference>
<evidence type="ECO:0000256" key="1">
    <source>
        <dbReference type="ARBA" id="ARBA00004370"/>
    </source>
</evidence>
<feature type="transmembrane region" description="Helical" evidence="7">
    <location>
        <begin position="742"/>
        <end position="760"/>
    </location>
</feature>
<dbReference type="InterPro" id="IPR057244">
    <property type="entry name" value="GAIN_B"/>
</dbReference>
<dbReference type="PROSITE" id="PS50221">
    <property type="entry name" value="GAIN_B"/>
    <property type="match status" value="1"/>
</dbReference>
<dbReference type="AlphaFoldDB" id="A0A812IF42"/>
<name>A0A812IF42_9DINO</name>
<dbReference type="OrthoDB" id="1100386at2759"/>
<evidence type="ECO:0000256" key="8">
    <source>
        <dbReference type="SAM" id="SignalP"/>
    </source>
</evidence>
<protein>
    <submittedName>
        <fullName evidence="10">HERC4 protein</fullName>
    </submittedName>
</protein>
<evidence type="ECO:0000256" key="5">
    <source>
        <dbReference type="ARBA" id="ARBA00023157"/>
    </source>
</evidence>
<keyword evidence="5" id="KW-1015">Disulfide bond</keyword>
<feature type="transmembrane region" description="Helical" evidence="7">
    <location>
        <begin position="974"/>
        <end position="998"/>
    </location>
</feature>
<evidence type="ECO:0000313" key="11">
    <source>
        <dbReference type="Proteomes" id="UP000604046"/>
    </source>
</evidence>
<keyword evidence="3 7" id="KW-1133">Transmembrane helix</keyword>
<keyword evidence="11" id="KW-1185">Reference proteome</keyword>
<evidence type="ECO:0000256" key="6">
    <source>
        <dbReference type="SAM" id="MobiDB-lite"/>
    </source>
</evidence>
<keyword evidence="4 7" id="KW-0472">Membrane</keyword>
<keyword evidence="2 7" id="KW-0812">Transmembrane</keyword>
<comment type="subcellular location">
    <subcellularLocation>
        <location evidence="1">Membrane</location>
    </subcellularLocation>
</comment>
<feature type="transmembrane region" description="Helical" evidence="7">
    <location>
        <begin position="1065"/>
        <end position="1090"/>
    </location>
</feature>
<dbReference type="InterPro" id="IPR000203">
    <property type="entry name" value="GPS"/>
</dbReference>
<evidence type="ECO:0000256" key="7">
    <source>
        <dbReference type="SAM" id="Phobius"/>
    </source>
</evidence>
<evidence type="ECO:0000313" key="10">
    <source>
        <dbReference type="EMBL" id="CAE7033324.1"/>
    </source>
</evidence>
<evidence type="ECO:0000259" key="9">
    <source>
        <dbReference type="PROSITE" id="PS50221"/>
    </source>
</evidence>